<dbReference type="EMBL" id="JAMQKC010000006">
    <property type="protein sequence ID" value="MDC3417135.1"/>
    <property type="molecule type" value="Genomic_DNA"/>
</dbReference>
<feature type="domain" description="N-acetyltransferase" evidence="1">
    <location>
        <begin position="63"/>
        <end position="198"/>
    </location>
</feature>
<evidence type="ECO:0000313" key="2">
    <source>
        <dbReference type="EMBL" id="MDC3417135.1"/>
    </source>
</evidence>
<dbReference type="InterPro" id="IPR000182">
    <property type="entry name" value="GNAT_dom"/>
</dbReference>
<name>A0A9X3WF48_9BACI</name>
<gene>
    <name evidence="2" type="ORF">NC799_09385</name>
</gene>
<keyword evidence="3" id="KW-1185">Reference proteome</keyword>
<dbReference type="RefSeq" id="WP_272446198.1">
    <property type="nucleotide sequence ID" value="NZ_JAMQKC010000006.1"/>
</dbReference>
<dbReference type="Proteomes" id="UP001145069">
    <property type="component" value="Unassembled WGS sequence"/>
</dbReference>
<dbReference type="GO" id="GO:0016747">
    <property type="term" value="F:acyltransferase activity, transferring groups other than amino-acyl groups"/>
    <property type="evidence" value="ECO:0007669"/>
    <property type="project" value="InterPro"/>
</dbReference>
<accession>A0A9X3WF48</accession>
<organism evidence="2 3">
    <name type="scientific">Aquibacillus salsiterrae</name>
    <dbReference type="NCBI Taxonomy" id="2950439"/>
    <lineage>
        <taxon>Bacteria</taxon>
        <taxon>Bacillati</taxon>
        <taxon>Bacillota</taxon>
        <taxon>Bacilli</taxon>
        <taxon>Bacillales</taxon>
        <taxon>Bacillaceae</taxon>
        <taxon>Aquibacillus</taxon>
    </lineage>
</organism>
<dbReference type="SUPFAM" id="SSF55729">
    <property type="entry name" value="Acyl-CoA N-acyltransferases (Nat)"/>
    <property type="match status" value="1"/>
</dbReference>
<dbReference type="AlphaFoldDB" id="A0A9X3WF48"/>
<dbReference type="PROSITE" id="PS51186">
    <property type="entry name" value="GNAT"/>
    <property type="match status" value="1"/>
</dbReference>
<evidence type="ECO:0000259" key="1">
    <source>
        <dbReference type="PROSITE" id="PS51186"/>
    </source>
</evidence>
<evidence type="ECO:0000313" key="3">
    <source>
        <dbReference type="Proteomes" id="UP001145069"/>
    </source>
</evidence>
<dbReference type="InterPro" id="IPR016181">
    <property type="entry name" value="Acyl_CoA_acyltransferase"/>
</dbReference>
<proteinExistence type="predicted"/>
<protein>
    <submittedName>
        <fullName evidence="2">N-acetyltransferase</fullName>
    </submittedName>
</protein>
<reference evidence="2" key="1">
    <citation type="submission" date="2022-06" db="EMBL/GenBank/DDBJ databases">
        <title>Aquibacillus sp. a new bacterium isolated from soil saline samples.</title>
        <authorList>
            <person name="Galisteo C."/>
            <person name="De La Haba R."/>
            <person name="Sanchez-Porro C."/>
            <person name="Ventosa A."/>
        </authorList>
    </citation>
    <scope>NUCLEOTIDE SEQUENCE</scope>
    <source>
        <strain evidence="2">3ASR75-54</strain>
    </source>
</reference>
<sequence>MIKEQVDYYRQIGQRFEWKVYSYDQPSNLIELLEDEGFMNDGPEALMVMDTSKTNLLKVEIPSEIKEITDRNGIEAIMKLEKTIWNDPLKGLGERLWRDKQRNEESLFLYGAYADSQLVSAAWMYLEGQSSFASLWGGSTLANHRGKGHYTGLLAIRARKAVEMGHPVLMVDASPMSKPILEKNGFECLAYSYGLQSP</sequence>
<dbReference type="Gene3D" id="3.40.630.30">
    <property type="match status" value="1"/>
</dbReference>
<comment type="caution">
    <text evidence="2">The sequence shown here is derived from an EMBL/GenBank/DDBJ whole genome shotgun (WGS) entry which is preliminary data.</text>
</comment>